<reference evidence="1" key="1">
    <citation type="submission" date="2017-04" db="EMBL/GenBank/DDBJ databases">
        <title>Unveiling RNA virosphere associated with marine microorganisms.</title>
        <authorList>
            <person name="Urayama S."/>
            <person name="Takaki Y."/>
            <person name="Nishi S."/>
            <person name="Yoshida Y."/>
            <person name="Deguchi S."/>
            <person name="Takai K."/>
            <person name="Nunoura T."/>
        </authorList>
    </citation>
    <scope>NUCLEOTIDE SEQUENCE</scope>
</reference>
<evidence type="ECO:0000313" key="1">
    <source>
        <dbReference type="EMBL" id="GBH22496.1"/>
    </source>
</evidence>
<organism evidence="1">
    <name type="scientific">viral metagenome</name>
    <dbReference type="NCBI Taxonomy" id="1070528"/>
    <lineage>
        <taxon>unclassified sequences</taxon>
        <taxon>metagenomes</taxon>
        <taxon>organismal metagenomes</taxon>
    </lineage>
</organism>
<dbReference type="AlphaFoldDB" id="A0A2V0RAX1"/>
<dbReference type="EMBL" id="BDQC01000112">
    <property type="protein sequence ID" value="GBH22496.1"/>
    <property type="molecule type" value="Genomic_RNA"/>
</dbReference>
<name>A0A2V0RAX1_9ZZZZ</name>
<comment type="caution">
    <text evidence="1">The sequence shown here is derived from an EMBL/GenBank/DDBJ whole genome shotgun (WGS) entry which is preliminary data.</text>
</comment>
<accession>A0A2V0RAX1</accession>
<protein>
    <submittedName>
        <fullName evidence="1">Uncharacterized protein</fullName>
    </submittedName>
</protein>
<proteinExistence type="predicted"/>
<sequence length="259" mass="28985">MTATNSLNDYVERVRKWKAEEYTDASTIATGIERARGVISDLMSGVTPENVEGLTWAVGEIGTTVTEVRKAVMQCSIYQAASATEHAAMAVISDEIFTALWHLNNDLLSERLKMLDTRRMYMRRRETRNITSAAVETSFMFTMFLTNYEVLVNATSDVVRGAANWHHHMALMFDQLTAAQQYDPEMLDEGDGIFPAPLDIDNDDMPKLETIQSDETDPLTEFDDVEVTSELSDSSNGIRAQTVNEIVTELTKVKSPIDV</sequence>